<name>A0A934M6E9_9CLOT</name>
<comment type="caution">
    <text evidence="3">The sequence shown here is derived from an EMBL/GenBank/DDBJ whole genome shotgun (WGS) entry which is preliminary data.</text>
</comment>
<dbReference type="SUPFAM" id="SSF63825">
    <property type="entry name" value="YWTD domain"/>
    <property type="match status" value="1"/>
</dbReference>
<dbReference type="PANTHER" id="PTHR30032:SF8">
    <property type="entry name" value="GERMINATION-SPECIFIC N-ACETYLMURAMOYL-L-ALANINE AMIDASE"/>
    <property type="match status" value="1"/>
</dbReference>
<evidence type="ECO:0000313" key="4">
    <source>
        <dbReference type="Proteomes" id="UP000622687"/>
    </source>
</evidence>
<dbReference type="AlphaFoldDB" id="A0A934M6E9"/>
<evidence type="ECO:0000256" key="1">
    <source>
        <dbReference type="SAM" id="SignalP"/>
    </source>
</evidence>
<dbReference type="InterPro" id="IPR032485">
    <property type="entry name" value="LRP1-like_beta_prop"/>
</dbReference>
<dbReference type="Pfam" id="PF16472">
    <property type="entry name" value="DUF5050"/>
    <property type="match status" value="1"/>
</dbReference>
<keyword evidence="1" id="KW-0732">Signal</keyword>
<feature type="signal peptide" evidence="1">
    <location>
        <begin position="1"/>
        <end position="25"/>
    </location>
</feature>
<proteinExistence type="predicted"/>
<dbReference type="RefSeq" id="WP_211143885.1">
    <property type="nucleotide sequence ID" value="NZ_JAEEGB010000026.1"/>
</dbReference>
<evidence type="ECO:0000313" key="3">
    <source>
        <dbReference type="EMBL" id="MBI6874513.1"/>
    </source>
</evidence>
<feature type="domain" description="Prolow-density lipoprotein receptor-related protein 1-like beta-propeller" evidence="2">
    <location>
        <begin position="329"/>
        <end position="480"/>
    </location>
</feature>
<dbReference type="PANTHER" id="PTHR30032">
    <property type="entry name" value="N-ACETYLMURAMOYL-L-ALANINE AMIDASE-RELATED"/>
    <property type="match status" value="1"/>
</dbReference>
<feature type="chain" id="PRO_5037849064" evidence="1">
    <location>
        <begin position="26"/>
        <end position="481"/>
    </location>
</feature>
<keyword evidence="4" id="KW-1185">Reference proteome</keyword>
<dbReference type="Proteomes" id="UP000622687">
    <property type="component" value="Unassembled WGS sequence"/>
</dbReference>
<dbReference type="InterPro" id="IPR007253">
    <property type="entry name" value="Cell_wall-bd_2"/>
</dbReference>
<evidence type="ECO:0000259" key="2">
    <source>
        <dbReference type="Pfam" id="PF16472"/>
    </source>
</evidence>
<dbReference type="Gene3D" id="3.40.50.12090">
    <property type="match status" value="2"/>
</dbReference>
<dbReference type="InterPro" id="IPR051922">
    <property type="entry name" value="Bact_Sporulation_Assoc"/>
</dbReference>
<dbReference type="Gene3D" id="2.120.10.30">
    <property type="entry name" value="TolB, C-terminal domain"/>
    <property type="match status" value="1"/>
</dbReference>
<sequence>MIKNKLMLMLCAVGITFFTATKVMASAEIHRIWGSDRYDTAIEISKSGWSDGSEYAIIANGENFPDALSAAPLAKKYNAPILLNSGKSIDSKVESELKRLNVKKVFIIGGTAVVPSSVEKRLSQINIEAIRLYGQDRYETAVKVAEQLGFNGELAIASGENFPDAMSMAPIAAQKGMPIILTSGENLPSSVAKYIKDKKINKTYVIGGNDVVSDNIFNTLPNAERLYGDSRYDTNIAVLKKFENELNFNNIYLSNGENFPDALAGSALAAKNSSAVILVSSYSGVSTGNFLSSRLTSFKTANILGGTGVVDDILVQIVLPMNTIISSDAAGDYIYQLEQSAGGKCRIYKTKLKGSDRIQISDELTQIVNFKIYKDNIYFTTSSNQLYKMNLDGGNKTYIADVYPDGFDISEDWIYYFTSDRHSISKIKIDGSGISKIADVYGYYPKVTDGWIYYNRIFDEAPSVPYKIKLDGTNDTPINNN</sequence>
<organism evidence="3 4">
    <name type="scientific">Clostridium aciditolerans</name>
    <dbReference type="NCBI Taxonomy" id="339861"/>
    <lineage>
        <taxon>Bacteria</taxon>
        <taxon>Bacillati</taxon>
        <taxon>Bacillota</taxon>
        <taxon>Clostridia</taxon>
        <taxon>Eubacteriales</taxon>
        <taxon>Clostridiaceae</taxon>
        <taxon>Clostridium</taxon>
    </lineage>
</organism>
<protein>
    <submittedName>
        <fullName evidence="3">Cell wall-binding repeat-containing protein</fullName>
    </submittedName>
</protein>
<reference evidence="3" key="1">
    <citation type="submission" date="2020-12" db="EMBL/GenBank/DDBJ databases">
        <title>Clostridium thailandense sp. nov., a novel acetogenic bacterium isolated from peat land soil in Thailand.</title>
        <authorList>
            <person name="Chaikitkaew S."/>
            <person name="Birkeland N.K."/>
        </authorList>
    </citation>
    <scope>NUCLEOTIDE SEQUENCE</scope>
    <source>
        <strain evidence="3">DSM 17425</strain>
    </source>
</reference>
<dbReference type="EMBL" id="JAEEGB010000026">
    <property type="protein sequence ID" value="MBI6874513.1"/>
    <property type="molecule type" value="Genomic_DNA"/>
</dbReference>
<dbReference type="Pfam" id="PF04122">
    <property type="entry name" value="CW_binding_2"/>
    <property type="match status" value="3"/>
</dbReference>
<dbReference type="InterPro" id="IPR011042">
    <property type="entry name" value="6-blade_b-propeller_TolB-like"/>
</dbReference>
<gene>
    <name evidence="3" type="ORF">I6U51_17710</name>
</gene>
<accession>A0A934M6E9</accession>